<dbReference type="Gene3D" id="3.40.50.970">
    <property type="match status" value="2"/>
</dbReference>
<dbReference type="CDD" id="cd00568">
    <property type="entry name" value="TPP_enzymes"/>
    <property type="match status" value="1"/>
</dbReference>
<proteinExistence type="inferred from homology"/>
<feature type="domain" description="Thiamine pyrophosphate enzyme central" evidence="4">
    <location>
        <begin position="215"/>
        <end position="349"/>
    </location>
</feature>
<evidence type="ECO:0000256" key="3">
    <source>
        <dbReference type="RuleBase" id="RU362132"/>
    </source>
</evidence>
<sequence length="611" mass="65346">MIRVADYIANALADFGITDAFVLTGGGSMHLNDAFGLHPGLRCLFLHHEQASAIAAESYGRLLGRPALVNVTTGPGGVNALNGVYGAYVDSIPMVVVSGQVKRETYAPFIDPRLRQLGDQEVDIVRMAAGITKYAVVLDQPTDVRKVVEKALHLAVRGRPGPVWIDIPGDVQGALVDPALLEGYDPAADDHHGEATNTAAEQGLLTGHALDAEVSAMLDELYAAERPVVLAGAGVRLSGQHAPFLKFVERIGVPVVTGWNAHDTVPDDHPLYVGRPGSLGNRGGNFAIQTADYVLILGSRLNIRQVSFNWQSFARDAKVAMVEVDAAELAKPTLSIDRPIHADLRDFFAAAATATAPATDNRAARAGFLARSRTRTERYPVVLEEYRTQESPINPYVFGEALFAELEEGDIVVTGDGTACVTIFQAAVLKKGQRLYTNSGCASMGYDLPAAIGAFYASGAKRVVCLAGDGSIMMNLQELQTIVGAQMPIKIFLLNNDGYHSIRQAQQSYFPTNIVGCGPDSGVTFPNFQRLSGGFGIPASGVDNHTDLPSAIRAALAGEGPHLCEVMIDKRQGFAPRLSSRRLDDGTMVTSPLEDMAPFLPREELAEMMAI</sequence>
<organism evidence="7 8">
    <name type="scientific">Sphingomonas longa</name>
    <dbReference type="NCBI Taxonomy" id="2778730"/>
    <lineage>
        <taxon>Bacteria</taxon>
        <taxon>Pseudomonadati</taxon>
        <taxon>Pseudomonadota</taxon>
        <taxon>Alphaproteobacteria</taxon>
        <taxon>Sphingomonadales</taxon>
        <taxon>Sphingomonadaceae</taxon>
        <taxon>Sphingomonas</taxon>
    </lineage>
</organism>
<evidence type="ECO:0000256" key="2">
    <source>
        <dbReference type="ARBA" id="ARBA00023052"/>
    </source>
</evidence>
<keyword evidence="8" id="KW-1185">Reference proteome</keyword>
<dbReference type="CDD" id="cd07035">
    <property type="entry name" value="TPP_PYR_POX_like"/>
    <property type="match status" value="1"/>
</dbReference>
<evidence type="ECO:0000259" key="4">
    <source>
        <dbReference type="Pfam" id="PF00205"/>
    </source>
</evidence>
<evidence type="ECO:0000259" key="6">
    <source>
        <dbReference type="Pfam" id="PF02776"/>
    </source>
</evidence>
<dbReference type="EMBL" id="JAFEMC010000001">
    <property type="protein sequence ID" value="MBM6575416.1"/>
    <property type="molecule type" value="Genomic_DNA"/>
</dbReference>
<dbReference type="PANTHER" id="PTHR18968:SF142">
    <property type="entry name" value="ACETOLACTATE SYNTHASE"/>
    <property type="match status" value="1"/>
</dbReference>
<comment type="similarity">
    <text evidence="1 3">Belongs to the TPP enzyme family.</text>
</comment>
<dbReference type="Pfam" id="PF02776">
    <property type="entry name" value="TPP_enzyme_N"/>
    <property type="match status" value="1"/>
</dbReference>
<keyword evidence="2 3" id="KW-0786">Thiamine pyrophosphate</keyword>
<dbReference type="SUPFAM" id="SSF52467">
    <property type="entry name" value="DHS-like NAD/FAD-binding domain"/>
    <property type="match status" value="1"/>
</dbReference>
<evidence type="ECO:0000313" key="7">
    <source>
        <dbReference type="EMBL" id="MBM6575416.1"/>
    </source>
</evidence>
<feature type="domain" description="Thiamine pyrophosphate enzyme TPP-binding" evidence="5">
    <location>
        <begin position="419"/>
        <end position="566"/>
    </location>
</feature>
<dbReference type="PANTHER" id="PTHR18968">
    <property type="entry name" value="THIAMINE PYROPHOSPHATE ENZYMES"/>
    <property type="match status" value="1"/>
</dbReference>
<comment type="caution">
    <text evidence="7">The sequence shown here is derived from an EMBL/GenBank/DDBJ whole genome shotgun (WGS) entry which is preliminary data.</text>
</comment>
<dbReference type="SUPFAM" id="SSF52518">
    <property type="entry name" value="Thiamin diphosphate-binding fold (THDP-binding)"/>
    <property type="match status" value="2"/>
</dbReference>
<evidence type="ECO:0000256" key="1">
    <source>
        <dbReference type="ARBA" id="ARBA00007812"/>
    </source>
</evidence>
<gene>
    <name evidence="7" type="ORF">ILT43_03470</name>
</gene>
<dbReference type="InterPro" id="IPR029061">
    <property type="entry name" value="THDP-binding"/>
</dbReference>
<dbReference type="InterPro" id="IPR029035">
    <property type="entry name" value="DHS-like_NAD/FAD-binding_dom"/>
</dbReference>
<dbReference type="Proteomes" id="UP000763641">
    <property type="component" value="Unassembled WGS sequence"/>
</dbReference>
<reference evidence="7 8" key="1">
    <citation type="submission" date="2020-12" db="EMBL/GenBank/DDBJ databases">
        <title>Sphingomonas sp.</title>
        <authorList>
            <person name="Kim M.K."/>
        </authorList>
    </citation>
    <scope>NUCLEOTIDE SEQUENCE [LARGE SCALE GENOMIC DNA]</scope>
    <source>
        <strain evidence="7 8">BT552</strain>
    </source>
</reference>
<dbReference type="Gene3D" id="3.40.50.1220">
    <property type="entry name" value="TPP-binding domain"/>
    <property type="match status" value="1"/>
</dbReference>
<feature type="domain" description="Thiamine pyrophosphate enzyme N-terminal TPP-binding" evidence="6">
    <location>
        <begin position="3"/>
        <end position="116"/>
    </location>
</feature>
<dbReference type="InterPro" id="IPR012001">
    <property type="entry name" value="Thiamin_PyroP_enz_TPP-bd_dom"/>
</dbReference>
<evidence type="ECO:0000313" key="8">
    <source>
        <dbReference type="Proteomes" id="UP000763641"/>
    </source>
</evidence>
<dbReference type="Pfam" id="PF00205">
    <property type="entry name" value="TPP_enzyme_M"/>
    <property type="match status" value="1"/>
</dbReference>
<name>A0ABS2D5G9_9SPHN</name>
<dbReference type="RefSeq" id="WP_204194301.1">
    <property type="nucleotide sequence ID" value="NZ_JAFEMC010000001.1"/>
</dbReference>
<dbReference type="InterPro" id="IPR045229">
    <property type="entry name" value="TPP_enz"/>
</dbReference>
<evidence type="ECO:0000259" key="5">
    <source>
        <dbReference type="Pfam" id="PF02775"/>
    </source>
</evidence>
<dbReference type="Pfam" id="PF02775">
    <property type="entry name" value="TPP_enzyme_C"/>
    <property type="match status" value="1"/>
</dbReference>
<dbReference type="InterPro" id="IPR012000">
    <property type="entry name" value="Thiamin_PyroP_enz_cen_dom"/>
</dbReference>
<protein>
    <submittedName>
        <fullName evidence="7">Thiamine pyrophosphate-binding protein</fullName>
    </submittedName>
</protein>
<accession>A0ABS2D5G9</accession>
<dbReference type="InterPro" id="IPR011766">
    <property type="entry name" value="TPP_enzyme_TPP-bd"/>
</dbReference>